<accession>M7NVI0</accession>
<dbReference type="InterPro" id="IPR011989">
    <property type="entry name" value="ARM-like"/>
</dbReference>
<proteinExistence type="inferred from homology"/>
<gene>
    <name evidence="5" type="ORF">PNEG_00747</name>
</gene>
<dbReference type="Pfam" id="PF10363">
    <property type="entry name" value="RTP1_C1"/>
    <property type="match status" value="1"/>
</dbReference>
<feature type="transmembrane region" description="Helical" evidence="2">
    <location>
        <begin position="370"/>
        <end position="389"/>
    </location>
</feature>
<dbReference type="GO" id="GO:0009306">
    <property type="term" value="P:protein secretion"/>
    <property type="evidence" value="ECO:0007669"/>
    <property type="project" value="TreeGrafter"/>
</dbReference>
<dbReference type="OrthoDB" id="39591at2759"/>
<dbReference type="InterPro" id="IPR039600">
    <property type="entry name" value="TANGO6/Rtp1"/>
</dbReference>
<dbReference type="eggNOG" id="KOG4653">
    <property type="taxonomic scope" value="Eukaryota"/>
</dbReference>
<feature type="domain" description="TANGO6 HEAT repeat" evidence="4">
    <location>
        <begin position="244"/>
        <end position="451"/>
    </location>
</feature>
<dbReference type="STRING" id="1069680.M7NVI0"/>
<dbReference type="OMA" id="QVATLIC"/>
<keyword evidence="6" id="KW-1185">Reference proteome</keyword>
<keyword evidence="2" id="KW-0472">Membrane</keyword>
<dbReference type="PANTHER" id="PTHR20959:SF1">
    <property type="entry name" value="TRANSPORT AND GOLGI ORGANIZATION PROTEIN 6 HOMOLOG"/>
    <property type="match status" value="1"/>
</dbReference>
<dbReference type="Gene3D" id="1.25.10.10">
    <property type="entry name" value="Leucine-rich Repeat Variant"/>
    <property type="match status" value="1"/>
</dbReference>
<reference evidence="6" key="1">
    <citation type="journal article" date="2016" name="Nat. Commun.">
        <title>Genome analysis of three Pneumocystis species reveals adaptation mechanisms to life exclusively in mammalian hosts.</title>
        <authorList>
            <person name="Ma L."/>
            <person name="Chen Z."/>
            <person name="Huang D.W."/>
            <person name="Kutty G."/>
            <person name="Ishihara M."/>
            <person name="Wang H."/>
            <person name="Abouelleil A."/>
            <person name="Bishop L."/>
            <person name="Davey E."/>
            <person name="Deng R."/>
            <person name="Deng X."/>
            <person name="Fan L."/>
            <person name="Fantoni G."/>
            <person name="Fitzgerald M."/>
            <person name="Gogineni E."/>
            <person name="Goldberg J.M."/>
            <person name="Handley G."/>
            <person name="Hu X."/>
            <person name="Huber C."/>
            <person name="Jiao X."/>
            <person name="Jones K."/>
            <person name="Levin J.Z."/>
            <person name="Liu Y."/>
            <person name="Macdonald P."/>
            <person name="Melnikov A."/>
            <person name="Raley C."/>
            <person name="Sassi M."/>
            <person name="Sherman B.T."/>
            <person name="Song X."/>
            <person name="Sykes S."/>
            <person name="Tran B."/>
            <person name="Walsh L."/>
            <person name="Xia Y."/>
            <person name="Yang J."/>
            <person name="Young S."/>
            <person name="Zeng Q."/>
            <person name="Zheng X."/>
            <person name="Stephens R."/>
            <person name="Nusbaum C."/>
            <person name="Birren B.W."/>
            <person name="Azadi P."/>
            <person name="Lempicki R.A."/>
            <person name="Cuomo C.A."/>
            <person name="Kovacs J.A."/>
        </authorList>
    </citation>
    <scope>NUCLEOTIDE SEQUENCE [LARGE SCALE GENOMIC DNA]</scope>
    <source>
        <strain evidence="6">B123</strain>
    </source>
</reference>
<dbReference type="InterPro" id="IPR057407">
    <property type="entry name" value="HEAT_TANGO6"/>
</dbReference>
<sequence length="924" mass="106976">MDQIFQKKLTEIGFFLDKIVHSMNVINQKTVNSENIELIEDEKKQNSIELFNEAEKLLIFLVEVSNLLKKMNKKEIEIISTGLRDRKTILRLFEYAAFFIFRICSSNGIGMSLDLWKHNIVFNKILKDQSINNKLLVKDEELFEKDKDFLIMAANTFEIIMKNEVFVNSFNISEKCVLYTLSIYGELGFFPKNKDKIWSKKFYSLLESLPFNILLSTLIRLNNPRCPGWMREVICKELSKVTRKPGGITAIVEFIKVTLYENEITINDLDKVVSLVTLIPKDIEKEEYIKSISPELLSMLDHPFEKSYLYQTSGRIISVLLLNYPELTQNYIISKIIELLHTPKQNQNDESIDNAIKRIERICLQSDSNIIVNVISPIFIVLWAASCFSHKTHKYMWRDRIISILLSYIFLSCQLTSIWRIIENFLSTGDTYFSFSNGEQGGISIEINNSNIILSIEDIDSRIENFSLLIDKFRNDQKLIEDIFLKLLNYWLNKNKNSEEDQDPLNELYYLKILMLIQNNYLTEITKNTEKIFQILMEIISNFNKNYKLSQSMRNSKDIDQPFLKNLHKIVKDDTDLRIIDEDISIVMISLNILNIILASNPKLSEKEVSLLDTIQHQLAYMSKNSVDSLRSCAQNLNILVKSYLIFPIISDQNKNSQIEDSKRKYNKAIQYTFDQLVPVRAQGISLLKEMIEAKDPIVDVSEVLNLLIGLIKDNDSFVYLNAINCLTSLSNNHSNYIIEYLLSEYANVLKYKLDERIRIGDAIFKIIQNIGKMIHGKISDSISRTMLDISTSSTNDIRIRSSALSILGIACKCSFYGMDKWCFIALKSVLDILNFEKTDEYIILRRAAIILIANILEGTDDLISIPSNLLRSTLKTVRYIQVADQDILMRRQALGLLDLMKQKLHEKIGLYSHDTILNIIQFT</sequence>
<comment type="caution">
    <text evidence="5">The sequence shown here is derived from an EMBL/GenBank/DDBJ whole genome shotgun (WGS) entry which is preliminary data.</text>
</comment>
<dbReference type="GeneID" id="19894445"/>
<keyword evidence="2" id="KW-0812">Transmembrane</keyword>
<dbReference type="RefSeq" id="XP_007872648.1">
    <property type="nucleotide sequence ID" value="XM_007874457.1"/>
</dbReference>
<name>M7NVI0_PNEMU</name>
<comment type="similarity">
    <text evidence="1">Belongs to the Tango6 family.</text>
</comment>
<dbReference type="EMBL" id="AFWA02000002">
    <property type="protein sequence ID" value="EMR11151.1"/>
    <property type="molecule type" value="Genomic_DNA"/>
</dbReference>
<dbReference type="Proteomes" id="UP000011958">
    <property type="component" value="Unassembled WGS sequence"/>
</dbReference>
<evidence type="ECO:0000259" key="3">
    <source>
        <dbReference type="Pfam" id="PF10363"/>
    </source>
</evidence>
<dbReference type="Pfam" id="PF23565">
    <property type="entry name" value="ARM_TANGO6"/>
    <property type="match status" value="1"/>
</dbReference>
<keyword evidence="2" id="KW-1133">Transmembrane helix</keyword>
<feature type="transmembrane region" description="Helical" evidence="2">
    <location>
        <begin position="401"/>
        <end position="422"/>
    </location>
</feature>
<dbReference type="AlphaFoldDB" id="M7NVI0"/>
<evidence type="ECO:0000313" key="6">
    <source>
        <dbReference type="Proteomes" id="UP000011958"/>
    </source>
</evidence>
<evidence type="ECO:0000259" key="4">
    <source>
        <dbReference type="Pfam" id="PF23565"/>
    </source>
</evidence>
<dbReference type="InterPro" id="IPR016024">
    <property type="entry name" value="ARM-type_fold"/>
</dbReference>
<dbReference type="PANTHER" id="PTHR20959">
    <property type="entry name" value="TRANSPORT AND GOLGI ORGANIZATION PROTEIN 6 FAMILY MEMBER"/>
    <property type="match status" value="1"/>
</dbReference>
<evidence type="ECO:0000256" key="1">
    <source>
        <dbReference type="ARBA" id="ARBA00005724"/>
    </source>
</evidence>
<dbReference type="SUPFAM" id="SSF48371">
    <property type="entry name" value="ARM repeat"/>
    <property type="match status" value="1"/>
</dbReference>
<dbReference type="InterPro" id="IPR019451">
    <property type="entry name" value="Rtp1_C1"/>
</dbReference>
<dbReference type="VEuPathDB" id="FungiDB:PNEG_00747"/>
<feature type="domain" description="RNA polymerase II assembly factor Rtp1 C-terminal" evidence="3">
    <location>
        <begin position="666"/>
        <end position="774"/>
    </location>
</feature>
<dbReference type="HOGENOM" id="CLU_006300_1_0_1"/>
<protein>
    <submittedName>
        <fullName evidence="5">Uncharacterized protein</fullName>
    </submittedName>
</protein>
<organism evidence="5 6">
    <name type="scientific">Pneumocystis murina (strain B123)</name>
    <name type="common">Mouse pneumocystis pneumonia agent</name>
    <name type="synonym">Pneumocystis carinii f. sp. muris</name>
    <dbReference type="NCBI Taxonomy" id="1069680"/>
    <lineage>
        <taxon>Eukaryota</taxon>
        <taxon>Fungi</taxon>
        <taxon>Dikarya</taxon>
        <taxon>Ascomycota</taxon>
        <taxon>Taphrinomycotina</taxon>
        <taxon>Pneumocystomycetes</taxon>
        <taxon>Pneumocystaceae</taxon>
        <taxon>Pneumocystis</taxon>
    </lineage>
</organism>
<evidence type="ECO:0000313" key="5">
    <source>
        <dbReference type="EMBL" id="EMR11151.1"/>
    </source>
</evidence>
<evidence type="ECO:0000256" key="2">
    <source>
        <dbReference type="SAM" id="Phobius"/>
    </source>
</evidence>